<feature type="domain" description="RRM" evidence="15">
    <location>
        <begin position="106"/>
        <end position="184"/>
    </location>
</feature>
<evidence type="ECO:0000256" key="1">
    <source>
        <dbReference type="ARBA" id="ARBA00004123"/>
    </source>
</evidence>
<evidence type="ECO:0000256" key="6">
    <source>
        <dbReference type="ARBA" id="ARBA00022691"/>
    </source>
</evidence>
<dbReference type="FunFam" id="2.170.270.10:FF:000010">
    <property type="entry name" value="Histone-lysine N-methyltransferase"/>
    <property type="match status" value="1"/>
</dbReference>
<evidence type="ECO:0000256" key="4">
    <source>
        <dbReference type="ARBA" id="ARBA00022603"/>
    </source>
</evidence>
<dbReference type="GO" id="GO:0032259">
    <property type="term" value="P:methylation"/>
    <property type="evidence" value="ECO:0007669"/>
    <property type="project" value="UniProtKB-KW"/>
</dbReference>
<accession>A0A6J2UNM2</accession>
<comment type="subcellular location">
    <subcellularLocation>
        <location evidence="2">Chromosome</location>
    </subcellularLocation>
    <subcellularLocation>
        <location evidence="1">Nucleus</location>
    </subcellularLocation>
</comment>
<dbReference type="CTD" id="571274"/>
<evidence type="ECO:0000256" key="14">
    <source>
        <dbReference type="SAM" id="MobiDB-lite"/>
    </source>
</evidence>
<dbReference type="InterPro" id="IPR001214">
    <property type="entry name" value="SET_dom"/>
</dbReference>
<feature type="compositionally biased region" description="Polar residues" evidence="14">
    <location>
        <begin position="868"/>
        <end position="882"/>
    </location>
</feature>
<keyword evidence="6" id="KW-0949">S-adenosyl-L-methionine</keyword>
<feature type="region of interest" description="Disordered" evidence="14">
    <location>
        <begin position="1028"/>
        <end position="1234"/>
    </location>
</feature>
<dbReference type="GO" id="GO:0048188">
    <property type="term" value="C:Set1C/COMPASS complex"/>
    <property type="evidence" value="ECO:0007669"/>
    <property type="project" value="InterPro"/>
</dbReference>
<name>A0A6J2UNM2_CHACN</name>
<dbReference type="GO" id="GO:0003723">
    <property type="term" value="F:RNA binding"/>
    <property type="evidence" value="ECO:0007669"/>
    <property type="project" value="UniProtKB-UniRule"/>
</dbReference>
<feature type="region of interest" description="Disordered" evidence="14">
    <location>
        <begin position="868"/>
        <end position="887"/>
    </location>
</feature>
<keyword evidence="5" id="KW-0808">Transferase</keyword>
<dbReference type="PANTHER" id="PTHR45814:SF1">
    <property type="entry name" value="HISTONE-LYSINE N-METHYLTRANSFERASE SETD1B"/>
    <property type="match status" value="1"/>
</dbReference>
<feature type="compositionally biased region" description="Acidic residues" evidence="14">
    <location>
        <begin position="1047"/>
        <end position="1058"/>
    </location>
</feature>
<evidence type="ECO:0000256" key="5">
    <source>
        <dbReference type="ARBA" id="ARBA00022679"/>
    </source>
</evidence>
<dbReference type="Gene3D" id="2.170.270.10">
    <property type="entry name" value="SET domain"/>
    <property type="match status" value="1"/>
</dbReference>
<keyword evidence="3" id="KW-0158">Chromosome</keyword>
<dbReference type="PROSITE" id="PS50102">
    <property type="entry name" value="RRM"/>
    <property type="match status" value="1"/>
</dbReference>
<dbReference type="InParanoid" id="A0A6J2UNM2"/>
<evidence type="ECO:0000256" key="9">
    <source>
        <dbReference type="ARBA" id="ARBA00023015"/>
    </source>
</evidence>
<feature type="region of interest" description="Disordered" evidence="14">
    <location>
        <begin position="1272"/>
        <end position="1337"/>
    </location>
</feature>
<feature type="region of interest" description="Disordered" evidence="14">
    <location>
        <begin position="259"/>
        <end position="308"/>
    </location>
</feature>
<feature type="region of interest" description="Disordered" evidence="14">
    <location>
        <begin position="1764"/>
        <end position="1784"/>
    </location>
</feature>
<dbReference type="GO" id="GO:0005694">
    <property type="term" value="C:chromosome"/>
    <property type="evidence" value="ECO:0007669"/>
    <property type="project" value="UniProtKB-SubCell"/>
</dbReference>
<dbReference type="CDD" id="cd19169">
    <property type="entry name" value="SET_SETD1"/>
    <property type="match status" value="1"/>
</dbReference>
<feature type="compositionally biased region" description="Polar residues" evidence="14">
    <location>
        <begin position="346"/>
        <end position="355"/>
    </location>
</feature>
<dbReference type="InterPro" id="IPR035979">
    <property type="entry name" value="RBD_domain_sf"/>
</dbReference>
<dbReference type="GeneID" id="115805177"/>
<dbReference type="Pfam" id="PF00076">
    <property type="entry name" value="RRM_1"/>
    <property type="match status" value="1"/>
</dbReference>
<dbReference type="RefSeq" id="XP_030621543.1">
    <property type="nucleotide sequence ID" value="XM_030765683.1"/>
</dbReference>
<evidence type="ECO:0000256" key="3">
    <source>
        <dbReference type="ARBA" id="ARBA00022454"/>
    </source>
</evidence>
<feature type="compositionally biased region" description="Acidic residues" evidence="14">
    <location>
        <begin position="1131"/>
        <end position="1148"/>
    </location>
</feature>
<dbReference type="Pfam" id="PF11764">
    <property type="entry name" value="N-SET"/>
    <property type="match status" value="1"/>
</dbReference>
<sequence length="1954" mass="217842">MYETAEREGQHEDKDLLSIADKCLKTEEDKLFHWNSYKLLIDPILHDGSPKLYRYDGQHFSAPNSGFCPVDDVRDPRISRLWTRFRQMDLAVPKFKTDENYIGPPKEVTFAKLNDNIKGDFLSDMCKKYGEIEELEVLYNPKNKKHLGLAKVIFDTVRAAKEAVEKLHNTTVMGNNIHVELDPNGENRIKYVKMLLSGLCTPQTLPVGEEMWGGNSPLSATEYLMDFEPIRKLFPWSSSSKVFGSTPFDASTPLSMDTAYSSMHQDTPSSFWQTPQYQETPCTPSQSHSTPGTPPQSEGTPSMSQGSHLKMLGSTSALFSQETPCMSSPSHATTQGTSQLSTSTSYNSQVCPETSNTVCPNQDALPIPCLLGTSRARESRPPNWLSTSRRLHRAKSHFRGGHRGRGRDNKYQNAYNRRPERHYVHRPALNRSHSQIRQTSSVTLSLRQQKFPFTPVSPGQHLYPHVQQADNMHKTGGCLDQYFSSLKGLVTDSPTNHSSIKQVDRNLVQPPPLREVPLCGSTADTNPSEEPDVVSPDLSDPARNNLGFMLRNVCTNKTSEGESSGTQQCQAIETPLPENYSSPVSPQTCLSPECPAVVPGSNSLDSRIQMLLSDSQRSDFPVLDQKSLSSEIQAEFNERSSPTISLSSPKDSFCFEEVSPTPLPDSAEENGDSSPEIRSPFKIPTFSAADALCIVNSKMVTPTLTPTKHTISPSTSEADTVLGDKQNGASEIHSGGVLVNPPIFHVPPPPIFIPPPIPPPGYPSIPPPRPNHALPPPNILFPPGPPPPLPPPPSGITLPPALPSLPPCPPLKIPSGNVGGPLPWNCGPTPPTIPSGIPQVQTSYPPIPIPPLPPPPLIRVGVAQAAPTLNSKTQSQSFTTAGGSPAIPRYRPPWPPPFMPRFDPSVPPPGYMPVREPIHRATVDGVLAVFDAELKAIVKKDLQRRMVEVVAFAAFDQWWDEKERSAKLSAPVGSGEGTDKERPRPRSQEHKQKEEGSRTGGIATGMVMGLRGALRLPSFKVKRKDAAGQLCTKTDCPSSPIQRQSENEELEHETDTEEQPAGVWKMDEQSPVVKRRHARPLELDSEEENEDENSGNIEDPIKEEAEKIELVSVEQLRNANEVNDEAKQSEEDMLSDIKEDDDYADDVNCDTSAYCDTSESDSESDFSDESDYSSDSDSLLSAEDDMYEDETSCYEEEREGEGQWLSSDIDEEVEHSPTLSPWEDDLDPPATPCALMLTDRDQDQALLGMERIRGGEPEEELRVSVYLQGLDLPDPAMHRSPDYPSSPSYKETSDEELETQSENNYDGPLITMETVEDSENLRPLTPTGTLADSDPDVQLSHRLPSPAVEMVERPQTPGRGLELEEPRCHFLSPAPLTPLPPPPSPTGIEDLPSSPVYLCPPLSSSYTAFDETPKTPGRVNSPEPHQDSLLLPECITRSCLGPCPGSPLTLCQPPPSPHASSGIPKTPGRDMGLSPPCFSSDTLEVNAHVKEPWHRHSHPGQAWNATCSPPFPSASPEGNLRTNYQTTDTVMARASGPHRSRIPSEQSNCLNKVHFKRKPERSKRKRTTECRNVDVFRSAKDSFTHSSVMMPLEPWPLASDSKETWMQCDVQQKRPLQGLENRLSHRDLEKWRLTELHSQSRDWYQRRWCQYASPRHPHFSPRSKRKEMAILHTLWTKGVDVEEIKHLQNTYEKMLEQDNTSDWLNSTHWVPHPPTNIPEERQRRWRNGIRSHKTGCARSEGYYVISKRDKLQYLCHTHAASEEISTKSQGKNAASQPLFSSRSGSELRAEQRRLLSSFSCDSDLLKFNQLKFRKKRLRFGRSRIHDWGLFAEEPIAADEMVIEYVGQSIRQVIADMRERQYEEEGIGSSYLFRVDHDTIIDATKCGNLARFINHSCNPNCYAKIITVEAQKKIVIYSRQPISINEEITYDYKFPIEDDKIPCLCGAENCRGTLN</sequence>
<feature type="compositionally biased region" description="Acidic residues" evidence="14">
    <location>
        <begin position="1158"/>
        <end position="1174"/>
    </location>
</feature>
<feature type="compositionally biased region" description="Basic and acidic residues" evidence="14">
    <location>
        <begin position="1099"/>
        <end position="1109"/>
    </location>
</feature>
<dbReference type="PANTHER" id="PTHR45814">
    <property type="entry name" value="HISTONE-LYSINE N-METHYLTRANSFERASE SETD1"/>
    <property type="match status" value="1"/>
</dbReference>
<keyword evidence="12" id="KW-0539">Nucleus</keyword>
<keyword evidence="7" id="KW-0156">Chromatin regulator</keyword>
<keyword evidence="11" id="KW-0804">Transcription</keyword>
<feature type="region of interest" description="Disordered" evidence="14">
    <location>
        <begin position="520"/>
        <end position="540"/>
    </location>
</feature>
<dbReference type="InterPro" id="IPR024657">
    <property type="entry name" value="COMPASS_Set1_N-SET"/>
</dbReference>
<keyword evidence="9" id="KW-0805">Transcription regulation</keyword>
<feature type="compositionally biased region" description="Low complexity" evidence="14">
    <location>
        <begin position="333"/>
        <end position="345"/>
    </location>
</feature>
<feature type="domain" description="Post-SET" evidence="17">
    <location>
        <begin position="1938"/>
        <end position="1954"/>
    </location>
</feature>
<dbReference type="SMART" id="SM00508">
    <property type="entry name" value="PostSET"/>
    <property type="match status" value="1"/>
</dbReference>
<feature type="compositionally biased region" description="Polar residues" evidence="14">
    <location>
        <begin position="1766"/>
        <end position="1784"/>
    </location>
</feature>
<evidence type="ECO:0000256" key="12">
    <source>
        <dbReference type="ARBA" id="ARBA00023242"/>
    </source>
</evidence>
<evidence type="ECO:0000256" key="7">
    <source>
        <dbReference type="ARBA" id="ARBA00022853"/>
    </source>
</evidence>
<keyword evidence="18" id="KW-1185">Reference proteome</keyword>
<keyword evidence="8 13" id="KW-0694">RNA-binding</keyword>
<protein>
    <submittedName>
        <fullName evidence="19">Histone-lysine N-methyltransferase SETD1B-A</fullName>
    </submittedName>
</protein>
<feature type="compositionally biased region" description="Polar residues" evidence="14">
    <location>
        <begin position="321"/>
        <end position="332"/>
    </location>
</feature>
<evidence type="ECO:0000259" key="15">
    <source>
        <dbReference type="PROSITE" id="PS50102"/>
    </source>
</evidence>
<feature type="compositionally biased region" description="Acidic residues" evidence="14">
    <location>
        <begin position="1083"/>
        <end position="1093"/>
    </location>
</feature>
<dbReference type="SMART" id="SM00317">
    <property type="entry name" value="SET"/>
    <property type="match status" value="1"/>
</dbReference>
<dbReference type="SMART" id="SM01291">
    <property type="entry name" value="N-SET"/>
    <property type="match status" value="1"/>
</dbReference>
<dbReference type="Gene3D" id="3.30.70.330">
    <property type="match status" value="1"/>
</dbReference>
<dbReference type="InterPro" id="IPR012677">
    <property type="entry name" value="Nucleotide-bd_a/b_plait_sf"/>
</dbReference>
<evidence type="ECO:0000256" key="2">
    <source>
        <dbReference type="ARBA" id="ARBA00004286"/>
    </source>
</evidence>
<dbReference type="Pfam" id="PF00856">
    <property type="entry name" value="SET"/>
    <property type="match status" value="1"/>
</dbReference>
<evidence type="ECO:0000256" key="13">
    <source>
        <dbReference type="PROSITE-ProRule" id="PRU00176"/>
    </source>
</evidence>
<feature type="domain" description="SET" evidence="16">
    <location>
        <begin position="1815"/>
        <end position="1932"/>
    </location>
</feature>
<evidence type="ECO:0000259" key="16">
    <source>
        <dbReference type="PROSITE" id="PS50280"/>
    </source>
</evidence>
<dbReference type="FunFam" id="3.30.70.330:FF:000178">
    <property type="entry name" value="Histone-lysine N-methyltransferase"/>
    <property type="match status" value="1"/>
</dbReference>
<feature type="compositionally biased region" description="Polar residues" evidence="14">
    <location>
        <begin position="639"/>
        <end position="650"/>
    </location>
</feature>
<evidence type="ECO:0000256" key="10">
    <source>
        <dbReference type="ARBA" id="ARBA00023159"/>
    </source>
</evidence>
<feature type="region of interest" description="Disordered" evidence="14">
    <location>
        <begin position="321"/>
        <end position="355"/>
    </location>
</feature>
<dbReference type="OrthoDB" id="308383at2759"/>
<feature type="compositionally biased region" description="Acidic residues" evidence="14">
    <location>
        <begin position="1182"/>
        <end position="1199"/>
    </location>
</feature>
<evidence type="ECO:0000256" key="11">
    <source>
        <dbReference type="ARBA" id="ARBA00023163"/>
    </source>
</evidence>
<feature type="compositionally biased region" description="Basic and acidic residues" evidence="14">
    <location>
        <begin position="977"/>
        <end position="997"/>
    </location>
</feature>
<gene>
    <name evidence="19" type="primary">setd1bb</name>
</gene>
<evidence type="ECO:0000313" key="18">
    <source>
        <dbReference type="Proteomes" id="UP000504632"/>
    </source>
</evidence>
<evidence type="ECO:0000256" key="8">
    <source>
        <dbReference type="ARBA" id="ARBA00022884"/>
    </source>
</evidence>
<proteinExistence type="predicted"/>
<dbReference type="InterPro" id="IPR037841">
    <property type="entry name" value="SET_SETD1A/B"/>
</dbReference>
<dbReference type="InterPro" id="IPR003616">
    <property type="entry name" value="Post-SET_dom"/>
</dbReference>
<dbReference type="PROSITE" id="PS50280">
    <property type="entry name" value="SET"/>
    <property type="match status" value="1"/>
</dbReference>
<dbReference type="GO" id="GO:0042800">
    <property type="term" value="F:histone H3K4 methyltransferase activity"/>
    <property type="evidence" value="ECO:0007669"/>
    <property type="project" value="InterPro"/>
</dbReference>
<feature type="compositionally biased region" description="Polar residues" evidence="14">
    <location>
        <begin position="1031"/>
        <end position="1044"/>
    </location>
</feature>
<feature type="region of interest" description="Disordered" evidence="14">
    <location>
        <begin position="964"/>
        <end position="1004"/>
    </location>
</feature>
<evidence type="ECO:0000259" key="17">
    <source>
        <dbReference type="PROSITE" id="PS50868"/>
    </source>
</evidence>
<keyword evidence="10" id="KW-0010">Activator</keyword>
<organism evidence="18 19">
    <name type="scientific">Chanos chanos</name>
    <name type="common">Milkfish</name>
    <name type="synonym">Mugil chanos</name>
    <dbReference type="NCBI Taxonomy" id="29144"/>
    <lineage>
        <taxon>Eukaryota</taxon>
        <taxon>Metazoa</taxon>
        <taxon>Chordata</taxon>
        <taxon>Craniata</taxon>
        <taxon>Vertebrata</taxon>
        <taxon>Euteleostomi</taxon>
        <taxon>Actinopterygii</taxon>
        <taxon>Neopterygii</taxon>
        <taxon>Teleostei</taxon>
        <taxon>Ostariophysi</taxon>
        <taxon>Gonorynchiformes</taxon>
        <taxon>Chanidae</taxon>
        <taxon>Chanos</taxon>
    </lineage>
</organism>
<dbReference type="InterPro" id="IPR046341">
    <property type="entry name" value="SET_dom_sf"/>
</dbReference>
<dbReference type="SUPFAM" id="SSF54928">
    <property type="entry name" value="RNA-binding domain, RBD"/>
    <property type="match status" value="1"/>
</dbReference>
<feature type="region of interest" description="Disordered" evidence="14">
    <location>
        <begin position="635"/>
        <end position="679"/>
    </location>
</feature>
<keyword evidence="4" id="KW-0489">Methyltransferase</keyword>
<dbReference type="InterPro" id="IPR000504">
    <property type="entry name" value="RRM_dom"/>
</dbReference>
<reference evidence="19" key="1">
    <citation type="submission" date="2025-08" db="UniProtKB">
        <authorList>
            <consortium name="RefSeq"/>
        </authorList>
    </citation>
    <scope>IDENTIFICATION</scope>
</reference>
<dbReference type="SMART" id="SM00360">
    <property type="entry name" value="RRM"/>
    <property type="match status" value="1"/>
</dbReference>
<evidence type="ECO:0000313" key="19">
    <source>
        <dbReference type="RefSeq" id="XP_030621543.1"/>
    </source>
</evidence>
<dbReference type="Proteomes" id="UP000504632">
    <property type="component" value="Chromosome 1"/>
</dbReference>
<dbReference type="SUPFAM" id="SSF82199">
    <property type="entry name" value="SET domain"/>
    <property type="match status" value="1"/>
</dbReference>
<dbReference type="PROSITE" id="PS50868">
    <property type="entry name" value="POST_SET"/>
    <property type="match status" value="1"/>
</dbReference>
<dbReference type="InterPro" id="IPR044570">
    <property type="entry name" value="Set1-like"/>
</dbReference>